<organism evidence="3 4">
    <name type="scientific">Popillia japonica</name>
    <name type="common">Japanese beetle</name>
    <dbReference type="NCBI Taxonomy" id="7064"/>
    <lineage>
        <taxon>Eukaryota</taxon>
        <taxon>Metazoa</taxon>
        <taxon>Ecdysozoa</taxon>
        <taxon>Arthropoda</taxon>
        <taxon>Hexapoda</taxon>
        <taxon>Insecta</taxon>
        <taxon>Pterygota</taxon>
        <taxon>Neoptera</taxon>
        <taxon>Endopterygota</taxon>
        <taxon>Coleoptera</taxon>
        <taxon>Polyphaga</taxon>
        <taxon>Scarabaeiformia</taxon>
        <taxon>Scarabaeidae</taxon>
        <taxon>Rutelinae</taxon>
        <taxon>Popillia</taxon>
    </lineage>
</organism>
<accession>A0AAW1N0Q1</accession>
<evidence type="ECO:0000313" key="4">
    <source>
        <dbReference type="Proteomes" id="UP001458880"/>
    </source>
</evidence>
<keyword evidence="4" id="KW-1185">Reference proteome</keyword>
<sequence length="240" mass="27762">MAIGWTKVRGFLGLLLYSRALKANHHKVEELWQSDGSSVAIFRLVMPIKLLKLLLQCLGIDNKDSRKERSRTTKLPPIRELFDVFVSNCKNGYSLSKYDTIDDKLEGFKRRCSFRQYLQSVIPSKRNSFRQYIPSKRNIPLLNTLLCNFQLTVLGTIRKNKAEFPLKLLGTIRKNKAEFPLKFTEAKHLNLTLVSYVPKRKKNVLLISSLYHDDTVDETTRKPAIIMDKAEYSIIEHSAM</sequence>
<evidence type="ECO:0000256" key="1">
    <source>
        <dbReference type="SAM" id="SignalP"/>
    </source>
</evidence>
<dbReference type="EMBL" id="JASPKY010000021">
    <property type="protein sequence ID" value="KAK9752323.1"/>
    <property type="molecule type" value="Genomic_DNA"/>
</dbReference>
<dbReference type="AlphaFoldDB" id="A0AAW1N0Q1"/>
<evidence type="ECO:0000259" key="2">
    <source>
        <dbReference type="Pfam" id="PF13843"/>
    </source>
</evidence>
<feature type="domain" description="PiggyBac transposable element-derived protein" evidence="2">
    <location>
        <begin position="8"/>
        <end position="121"/>
    </location>
</feature>
<proteinExistence type="predicted"/>
<dbReference type="InterPro" id="IPR029526">
    <property type="entry name" value="PGBD"/>
</dbReference>
<protein>
    <submittedName>
        <fullName evidence="3">Transposase IS4</fullName>
    </submittedName>
</protein>
<feature type="signal peptide" evidence="1">
    <location>
        <begin position="1"/>
        <end position="23"/>
    </location>
</feature>
<dbReference type="PANTHER" id="PTHR46599">
    <property type="entry name" value="PIGGYBAC TRANSPOSABLE ELEMENT-DERIVED PROTEIN 4"/>
    <property type="match status" value="1"/>
</dbReference>
<feature type="chain" id="PRO_5043318096" evidence="1">
    <location>
        <begin position="24"/>
        <end position="240"/>
    </location>
</feature>
<evidence type="ECO:0000313" key="3">
    <source>
        <dbReference type="EMBL" id="KAK9752323.1"/>
    </source>
</evidence>
<dbReference type="Pfam" id="PF13843">
    <property type="entry name" value="DDE_Tnp_1_7"/>
    <property type="match status" value="1"/>
</dbReference>
<reference evidence="3 4" key="1">
    <citation type="journal article" date="2024" name="BMC Genomics">
        <title>De novo assembly and annotation of Popillia japonica's genome with initial clues to its potential as an invasive pest.</title>
        <authorList>
            <person name="Cucini C."/>
            <person name="Boschi S."/>
            <person name="Funari R."/>
            <person name="Cardaioli E."/>
            <person name="Iannotti N."/>
            <person name="Marturano G."/>
            <person name="Paoli F."/>
            <person name="Bruttini M."/>
            <person name="Carapelli A."/>
            <person name="Frati F."/>
            <person name="Nardi F."/>
        </authorList>
    </citation>
    <scope>NUCLEOTIDE SEQUENCE [LARGE SCALE GENOMIC DNA]</scope>
    <source>
        <strain evidence="3">DMR45628</strain>
    </source>
</reference>
<gene>
    <name evidence="3" type="ORF">QE152_g4328</name>
</gene>
<dbReference type="PANTHER" id="PTHR46599:SF3">
    <property type="entry name" value="PIGGYBAC TRANSPOSABLE ELEMENT-DERIVED PROTEIN 4"/>
    <property type="match status" value="1"/>
</dbReference>
<keyword evidence="1" id="KW-0732">Signal</keyword>
<comment type="caution">
    <text evidence="3">The sequence shown here is derived from an EMBL/GenBank/DDBJ whole genome shotgun (WGS) entry which is preliminary data.</text>
</comment>
<name>A0AAW1N0Q1_POPJA</name>
<dbReference type="Proteomes" id="UP001458880">
    <property type="component" value="Unassembled WGS sequence"/>
</dbReference>